<evidence type="ECO:0000256" key="3">
    <source>
        <dbReference type="ARBA" id="ARBA00012453"/>
    </source>
</evidence>
<keyword evidence="7" id="KW-0460">Magnesium</keyword>
<evidence type="ECO:0000256" key="9">
    <source>
        <dbReference type="ARBA" id="ARBA00030162"/>
    </source>
</evidence>
<name>A0ABS7EBJ7_9GAMM</name>
<evidence type="ECO:0000256" key="11">
    <source>
        <dbReference type="ARBA" id="ARBA00033056"/>
    </source>
</evidence>
<proteinExistence type="inferred from homology"/>
<keyword evidence="15" id="KW-1185">Reference proteome</keyword>
<evidence type="ECO:0000313" key="15">
    <source>
        <dbReference type="Proteomes" id="UP001166251"/>
    </source>
</evidence>
<protein>
    <recommendedName>
        <fullName evidence="4">ADP-ribose pyrophosphatase</fullName>
        <ecNumber evidence="3">3.6.1.13</ecNumber>
    </recommendedName>
    <alternativeName>
        <fullName evidence="9">ADP-ribose diphosphatase</fullName>
    </alternativeName>
    <alternativeName>
        <fullName evidence="11">ADP-ribose phosphohydrolase</fullName>
    </alternativeName>
    <alternativeName>
        <fullName evidence="10">Adenosine diphosphoribose pyrophosphatase</fullName>
    </alternativeName>
</protein>
<comment type="caution">
    <text evidence="14">The sequence shown here is derived from an EMBL/GenBank/DDBJ whole genome shotgun (WGS) entry which is preliminary data.</text>
</comment>
<dbReference type="Pfam" id="PF00293">
    <property type="entry name" value="NUDIX"/>
    <property type="match status" value="1"/>
</dbReference>
<evidence type="ECO:0000256" key="2">
    <source>
        <dbReference type="ARBA" id="ARBA00007482"/>
    </source>
</evidence>
<accession>A0ABS7EBJ7</accession>
<dbReference type="GO" id="GO:0047631">
    <property type="term" value="F:ADP-ribose diphosphatase activity"/>
    <property type="evidence" value="ECO:0007669"/>
    <property type="project" value="UniProtKB-EC"/>
</dbReference>
<evidence type="ECO:0000313" key="14">
    <source>
        <dbReference type="EMBL" id="MBW8189708.1"/>
    </source>
</evidence>
<dbReference type="PANTHER" id="PTHR11839">
    <property type="entry name" value="UDP/ADP-SUGAR PYROPHOSPHATASE"/>
    <property type="match status" value="1"/>
</dbReference>
<dbReference type="InterPro" id="IPR000086">
    <property type="entry name" value="NUDIX_hydrolase_dom"/>
</dbReference>
<dbReference type="SUPFAM" id="SSF55811">
    <property type="entry name" value="Nudix"/>
    <property type="match status" value="1"/>
</dbReference>
<evidence type="ECO:0000256" key="4">
    <source>
        <dbReference type="ARBA" id="ARBA00013297"/>
    </source>
</evidence>
<evidence type="ECO:0000256" key="1">
    <source>
        <dbReference type="ARBA" id="ARBA00001946"/>
    </source>
</evidence>
<evidence type="ECO:0000256" key="7">
    <source>
        <dbReference type="ARBA" id="ARBA00022842"/>
    </source>
</evidence>
<dbReference type="InterPro" id="IPR020084">
    <property type="entry name" value="NUDIX_hydrolase_CS"/>
</dbReference>
<feature type="domain" description="Nudix hydrolase" evidence="13">
    <location>
        <begin position="58"/>
        <end position="196"/>
    </location>
</feature>
<comment type="function">
    <text evidence="8">Acts on ADP-mannose and ADP-glucose as well as ADP-ribose. Prevents glycogen biosynthesis. The reaction catalyzed by this enzyme is a limiting step of the gluconeogenic process.</text>
</comment>
<dbReference type="PROSITE" id="PS51462">
    <property type="entry name" value="NUDIX"/>
    <property type="match status" value="1"/>
</dbReference>
<evidence type="ECO:0000256" key="6">
    <source>
        <dbReference type="ARBA" id="ARBA00022801"/>
    </source>
</evidence>
<evidence type="ECO:0000256" key="5">
    <source>
        <dbReference type="ARBA" id="ARBA00022723"/>
    </source>
</evidence>
<comment type="similarity">
    <text evidence="2">Belongs to the Nudix hydrolase family. NudF subfamily.</text>
</comment>
<dbReference type="CDD" id="cd24155">
    <property type="entry name" value="NUDIX_ADPRase"/>
    <property type="match status" value="1"/>
</dbReference>
<gene>
    <name evidence="14" type="primary">nudF</name>
    <name evidence="14" type="ORF">K0504_01560</name>
</gene>
<sequence length="216" mass="23996">MTKGDSVSPCEQSFTASDVEIVSTDLAYNGFFQLKKYQLRHRLFAGGWSSVMTRELFERGHAVVLLPYDPKLDQVVMVEQFRLGALETSSNPWLLELVAGMIEPGETAEDVARRESIEEAGLTVGQVEFICSYLPSAGGCSERISLYVGAIDSRNAGGIHGLDYEHEDIKVHCYSRQQALKLLEDGKIDNAASIIGLQWLAMNHQRIRDLWLSSNG</sequence>
<reference evidence="14" key="1">
    <citation type="submission" date="2021-07" db="EMBL/GenBank/DDBJ databases">
        <title>Neiella marina sp. nov., isolated from the intestinal content of sea cucumber Apostichopus japonicus.</title>
        <authorList>
            <person name="Bai X."/>
        </authorList>
    </citation>
    <scope>NUCLEOTIDE SEQUENCE</scope>
    <source>
        <strain evidence="14">126</strain>
    </source>
</reference>
<dbReference type="PROSITE" id="PS00893">
    <property type="entry name" value="NUDIX_BOX"/>
    <property type="match status" value="1"/>
</dbReference>
<dbReference type="PANTHER" id="PTHR11839:SF5">
    <property type="entry name" value="ADP-RIBOSE PYROPHOSPHATASE"/>
    <property type="match status" value="1"/>
</dbReference>
<dbReference type="NCBIfam" id="NF008003">
    <property type="entry name" value="PRK10729.1"/>
    <property type="match status" value="1"/>
</dbReference>
<dbReference type="Proteomes" id="UP001166251">
    <property type="component" value="Unassembled WGS sequence"/>
</dbReference>
<dbReference type="NCBIfam" id="TIGR00052">
    <property type="entry name" value="nudix-type nucleoside diphosphatase, YffH/AdpP family"/>
    <property type="match status" value="1"/>
</dbReference>
<evidence type="ECO:0000256" key="12">
    <source>
        <dbReference type="ARBA" id="ARBA00049546"/>
    </source>
</evidence>
<dbReference type="EMBL" id="JAHZSS010000001">
    <property type="protein sequence ID" value="MBW8189708.1"/>
    <property type="molecule type" value="Genomic_DNA"/>
</dbReference>
<dbReference type="InterPro" id="IPR004385">
    <property type="entry name" value="NDP_pyrophosphatase"/>
</dbReference>
<evidence type="ECO:0000259" key="13">
    <source>
        <dbReference type="PROSITE" id="PS51462"/>
    </source>
</evidence>
<keyword evidence="5" id="KW-0479">Metal-binding</keyword>
<dbReference type="InterPro" id="IPR015797">
    <property type="entry name" value="NUDIX_hydrolase-like_dom_sf"/>
</dbReference>
<organism evidence="14 15">
    <name type="scientific">Neiella holothuriorum</name>
    <dbReference type="NCBI Taxonomy" id="2870530"/>
    <lineage>
        <taxon>Bacteria</taxon>
        <taxon>Pseudomonadati</taxon>
        <taxon>Pseudomonadota</taxon>
        <taxon>Gammaproteobacteria</taxon>
        <taxon>Alteromonadales</taxon>
        <taxon>Echinimonadaceae</taxon>
        <taxon>Neiella</taxon>
    </lineage>
</organism>
<evidence type="ECO:0000256" key="10">
    <source>
        <dbReference type="ARBA" id="ARBA00030308"/>
    </source>
</evidence>
<dbReference type="RefSeq" id="WP_220102376.1">
    <property type="nucleotide sequence ID" value="NZ_JAHZSS010000001.1"/>
</dbReference>
<dbReference type="Gene3D" id="3.90.79.10">
    <property type="entry name" value="Nucleoside Triphosphate Pyrophosphohydrolase"/>
    <property type="match status" value="1"/>
</dbReference>
<comment type="catalytic activity">
    <reaction evidence="12">
        <text>ADP-D-ribose + H2O = D-ribose 5-phosphate + AMP + 2 H(+)</text>
        <dbReference type="Rhea" id="RHEA:10412"/>
        <dbReference type="ChEBI" id="CHEBI:15377"/>
        <dbReference type="ChEBI" id="CHEBI:15378"/>
        <dbReference type="ChEBI" id="CHEBI:57967"/>
        <dbReference type="ChEBI" id="CHEBI:78346"/>
        <dbReference type="ChEBI" id="CHEBI:456215"/>
        <dbReference type="EC" id="3.6.1.13"/>
    </reaction>
</comment>
<dbReference type="EC" id="3.6.1.13" evidence="3"/>
<comment type="cofactor">
    <cofactor evidence="1">
        <name>Mg(2+)</name>
        <dbReference type="ChEBI" id="CHEBI:18420"/>
    </cofactor>
</comment>
<keyword evidence="6 14" id="KW-0378">Hydrolase</keyword>
<evidence type="ECO:0000256" key="8">
    <source>
        <dbReference type="ARBA" id="ARBA00025164"/>
    </source>
</evidence>